<dbReference type="Gene3D" id="1.10.520.10">
    <property type="match status" value="1"/>
</dbReference>
<dbReference type="GO" id="GO:0000302">
    <property type="term" value="P:response to reactive oxygen species"/>
    <property type="evidence" value="ECO:0007669"/>
    <property type="project" value="TreeGrafter"/>
</dbReference>
<dbReference type="Pfam" id="PF00141">
    <property type="entry name" value="peroxidase"/>
    <property type="match status" value="1"/>
</dbReference>
<dbReference type="PRINTS" id="PR00458">
    <property type="entry name" value="PEROXIDASE"/>
</dbReference>
<keyword evidence="8" id="KW-1185">Reference proteome</keyword>
<evidence type="ECO:0000256" key="3">
    <source>
        <dbReference type="ARBA" id="ARBA00023002"/>
    </source>
</evidence>
<evidence type="ECO:0000256" key="4">
    <source>
        <dbReference type="RuleBase" id="RU004241"/>
    </source>
</evidence>
<accession>A0A8H3EDE3</accession>
<dbReference type="PROSITE" id="PS50873">
    <property type="entry name" value="PEROXIDASE_4"/>
    <property type="match status" value="1"/>
</dbReference>
<feature type="chain" id="PRO_5034768912" description="Peroxidase" evidence="5">
    <location>
        <begin position="23"/>
        <end position="533"/>
    </location>
</feature>
<feature type="domain" description="Plant heme peroxidase family profile" evidence="6">
    <location>
        <begin position="126"/>
        <end position="332"/>
    </location>
</feature>
<dbReference type="GO" id="GO:0004601">
    <property type="term" value="F:peroxidase activity"/>
    <property type="evidence" value="ECO:0007669"/>
    <property type="project" value="UniProtKB-KW"/>
</dbReference>
<dbReference type="SUPFAM" id="SSF48113">
    <property type="entry name" value="Heme-dependent peroxidases"/>
    <property type="match status" value="1"/>
</dbReference>
<feature type="signal peptide" evidence="5">
    <location>
        <begin position="1"/>
        <end position="22"/>
    </location>
</feature>
<comment type="similarity">
    <text evidence="4">Belongs to the peroxidase family.</text>
</comment>
<protein>
    <recommendedName>
        <fullName evidence="5">Peroxidase</fullName>
        <ecNumber evidence="5">1.11.1.-</ecNumber>
    </recommendedName>
</protein>
<gene>
    <name evidence="7" type="ORF">HETSPECPRED_000104</name>
</gene>
<keyword evidence="2" id="KW-0349">Heme</keyword>
<dbReference type="GO" id="GO:0046872">
    <property type="term" value="F:metal ion binding"/>
    <property type="evidence" value="ECO:0007669"/>
    <property type="project" value="UniProtKB-UniRule"/>
</dbReference>
<evidence type="ECO:0000259" key="6">
    <source>
        <dbReference type="PROSITE" id="PS50873"/>
    </source>
</evidence>
<keyword evidence="2" id="KW-0408">Iron</keyword>
<dbReference type="GO" id="GO:0042744">
    <property type="term" value="P:hydrogen peroxide catabolic process"/>
    <property type="evidence" value="ECO:0007669"/>
    <property type="project" value="TreeGrafter"/>
</dbReference>
<evidence type="ECO:0000256" key="5">
    <source>
        <dbReference type="RuleBase" id="RU363051"/>
    </source>
</evidence>
<keyword evidence="5" id="KW-0732">Signal</keyword>
<evidence type="ECO:0000313" key="7">
    <source>
        <dbReference type="EMBL" id="CAF9903063.1"/>
    </source>
</evidence>
<dbReference type="EMBL" id="CAJPDS010000001">
    <property type="protein sequence ID" value="CAF9903063.1"/>
    <property type="molecule type" value="Genomic_DNA"/>
</dbReference>
<keyword evidence="1 5" id="KW-0575">Peroxidase</keyword>
<dbReference type="InterPro" id="IPR044831">
    <property type="entry name" value="Ccp1-like"/>
</dbReference>
<evidence type="ECO:0000256" key="2">
    <source>
        <dbReference type="ARBA" id="ARBA00022617"/>
    </source>
</evidence>
<dbReference type="OrthoDB" id="5985073at2759"/>
<dbReference type="EC" id="1.11.1.-" evidence="5"/>
<dbReference type="InterPro" id="IPR002016">
    <property type="entry name" value="Haem_peroxidase"/>
</dbReference>
<keyword evidence="2" id="KW-0479">Metal-binding</keyword>
<evidence type="ECO:0000313" key="8">
    <source>
        <dbReference type="Proteomes" id="UP000664521"/>
    </source>
</evidence>
<comment type="caution">
    <text evidence="7">The sequence shown here is derived from an EMBL/GenBank/DDBJ whole genome shotgun (WGS) entry which is preliminary data.</text>
</comment>
<sequence>MARLVWAVVTYLFFTLVSRAAAATTWPSSVDELEDIMYLNTGYRARGFAAPVTPCSFSSEGAGRIAAAEFIRTAFHDMATGNTFLGTGGLDASIIFELGGNQGDNIGPAFPSTLTKLAPFFSSRSSMADIIALGLYAAVRSCSGPAVPFKSGRIDATEAGPVGVPLPQNSLFTFQNQFARVGFNATEMIQVVACGHTLGGVHASNFPQIVPPGSAPDDVVHFDTTTKFDEKIASEFVSGQTKDPLTVGPAKSVGRDSDYRVFSSDGNVTISAMANPTTYTTTCKALLQRMIEVVPSGVPLTDPIVPYEIKPTALQLTLLSGGSKLQFAGEIRVRTTSRPASQIASVDIIYKDRNGASSCGSCKIPTAVKGTAAGFDDSFAFYGFTALLASDTSISSFIVLVTLTSGAKTIYGNGPSGFPLQDQIMLQSPQSCLASNVLTVVAAVRSTSSSGASLDLTLKVPRTGIIPPALQAQSVAMTKGAKVGPYDLYSAKYTLDASQTKNTKFDVSLTGGSVRVADSFKDVGGLGGACVPL</sequence>
<dbReference type="PANTHER" id="PTHR31356:SF53">
    <property type="entry name" value="HEME PEROXIDASE"/>
    <property type="match status" value="1"/>
</dbReference>
<dbReference type="GO" id="GO:0034599">
    <property type="term" value="P:cellular response to oxidative stress"/>
    <property type="evidence" value="ECO:0007669"/>
    <property type="project" value="InterPro"/>
</dbReference>
<name>A0A8H3EDE3_9LECA</name>
<dbReference type="PANTHER" id="PTHR31356">
    <property type="entry name" value="THYLAKOID LUMENAL 29 KDA PROTEIN, CHLOROPLASTIC-RELATED"/>
    <property type="match status" value="1"/>
</dbReference>
<evidence type="ECO:0000256" key="1">
    <source>
        <dbReference type="ARBA" id="ARBA00022559"/>
    </source>
</evidence>
<dbReference type="GO" id="GO:0020037">
    <property type="term" value="F:heme binding"/>
    <property type="evidence" value="ECO:0007669"/>
    <property type="project" value="UniProtKB-UniRule"/>
</dbReference>
<dbReference type="AlphaFoldDB" id="A0A8H3EDE3"/>
<keyword evidence="3 5" id="KW-0560">Oxidoreductase</keyword>
<proteinExistence type="inferred from homology"/>
<organism evidence="7 8">
    <name type="scientific">Heterodermia speciosa</name>
    <dbReference type="NCBI Taxonomy" id="116794"/>
    <lineage>
        <taxon>Eukaryota</taxon>
        <taxon>Fungi</taxon>
        <taxon>Dikarya</taxon>
        <taxon>Ascomycota</taxon>
        <taxon>Pezizomycotina</taxon>
        <taxon>Lecanoromycetes</taxon>
        <taxon>OSLEUM clade</taxon>
        <taxon>Lecanoromycetidae</taxon>
        <taxon>Caliciales</taxon>
        <taxon>Physciaceae</taxon>
        <taxon>Heterodermia</taxon>
    </lineage>
</organism>
<dbReference type="Proteomes" id="UP000664521">
    <property type="component" value="Unassembled WGS sequence"/>
</dbReference>
<dbReference type="InterPro" id="IPR010255">
    <property type="entry name" value="Haem_peroxidase_sf"/>
</dbReference>
<reference evidence="7" key="1">
    <citation type="submission" date="2021-03" db="EMBL/GenBank/DDBJ databases">
        <authorList>
            <person name="Tagirdzhanova G."/>
        </authorList>
    </citation>
    <scope>NUCLEOTIDE SEQUENCE</scope>
</reference>